<evidence type="ECO:0000313" key="1">
    <source>
        <dbReference type="EMBL" id="OAI13931.1"/>
    </source>
</evidence>
<comment type="caution">
    <text evidence="1">The sequence shown here is derived from an EMBL/GenBank/DDBJ whole genome shotgun (WGS) entry which is preliminary data.</text>
</comment>
<accession>A0A177N7S7</accession>
<proteinExistence type="predicted"/>
<evidence type="ECO:0000313" key="2">
    <source>
        <dbReference type="Proteomes" id="UP000077628"/>
    </source>
</evidence>
<dbReference type="RefSeq" id="WP_064031122.1">
    <property type="nucleotide sequence ID" value="NZ_LUUK01000205.1"/>
</dbReference>
<gene>
    <name evidence="1" type="ORF">A1355_12900</name>
</gene>
<name>A0A177N7S7_9GAMM</name>
<organism evidence="1 2">
    <name type="scientific">Methylomonas koyamae</name>
    <dbReference type="NCBI Taxonomy" id="702114"/>
    <lineage>
        <taxon>Bacteria</taxon>
        <taxon>Pseudomonadati</taxon>
        <taxon>Pseudomonadota</taxon>
        <taxon>Gammaproteobacteria</taxon>
        <taxon>Methylococcales</taxon>
        <taxon>Methylococcaceae</taxon>
        <taxon>Methylomonas</taxon>
    </lineage>
</organism>
<sequence>MKNVMTTIAASMLCSCGFMTPAKQYAGDSLGPDEIAVIQSVVGSPFADAYHTTIIGYSKIEPTGSGERKEFGWPGFTDYPSEIHLLPGEYEIQVYCFKGFSSRRPKKTLVLQAGRIYRLKCDVRNDQALITVSLRVN</sequence>
<keyword evidence="2" id="KW-1185">Reference proteome</keyword>
<dbReference type="EMBL" id="LUUK01000205">
    <property type="protein sequence ID" value="OAI13931.1"/>
    <property type="molecule type" value="Genomic_DNA"/>
</dbReference>
<reference evidence="2" key="1">
    <citation type="submission" date="2016-03" db="EMBL/GenBank/DDBJ databases">
        <authorList>
            <person name="Heylen K."/>
            <person name="De Vos P."/>
            <person name="Vekeman B."/>
        </authorList>
    </citation>
    <scope>NUCLEOTIDE SEQUENCE [LARGE SCALE GENOMIC DNA]</scope>
    <source>
        <strain evidence="2">R-45383</strain>
    </source>
</reference>
<dbReference type="Proteomes" id="UP000077628">
    <property type="component" value="Unassembled WGS sequence"/>
</dbReference>
<dbReference type="OrthoDB" id="5567393at2"/>
<dbReference type="PROSITE" id="PS51257">
    <property type="entry name" value="PROKAR_LIPOPROTEIN"/>
    <property type="match status" value="1"/>
</dbReference>
<evidence type="ECO:0008006" key="3">
    <source>
        <dbReference type="Google" id="ProtNLM"/>
    </source>
</evidence>
<protein>
    <recommendedName>
        <fullName evidence="3">Lipoprotein</fullName>
    </recommendedName>
</protein>
<dbReference type="AlphaFoldDB" id="A0A177N7S7"/>